<dbReference type="InterPro" id="IPR007648">
    <property type="entry name" value="ATPase_inhibitor_mt"/>
</dbReference>
<proteinExistence type="inferred from homology"/>
<feature type="compositionally biased region" description="Basic and acidic residues" evidence="5">
    <location>
        <begin position="12"/>
        <end position="25"/>
    </location>
</feature>
<dbReference type="GO" id="GO:0005739">
    <property type="term" value="C:mitochondrion"/>
    <property type="evidence" value="ECO:0007669"/>
    <property type="project" value="UniProtKB-SubCell"/>
</dbReference>
<accession>A0A8H7Y319</accession>
<dbReference type="AlphaFoldDB" id="A0A8H7Y319"/>
<comment type="caution">
    <text evidence="6">The sequence shown here is derived from an EMBL/GenBank/DDBJ whole genome shotgun (WGS) entry which is preliminary data.</text>
</comment>
<dbReference type="Pfam" id="PF04568">
    <property type="entry name" value="IATP"/>
    <property type="match status" value="1"/>
</dbReference>
<protein>
    <recommendedName>
        <fullName evidence="4">ATPase inhibitor, mitochondrial</fullName>
    </recommendedName>
</protein>
<organism evidence="6">
    <name type="scientific">Psilocybe cubensis</name>
    <name type="common">Psychedelic mushroom</name>
    <name type="synonym">Stropharia cubensis</name>
    <dbReference type="NCBI Taxonomy" id="181762"/>
    <lineage>
        <taxon>Eukaryota</taxon>
        <taxon>Fungi</taxon>
        <taxon>Dikarya</taxon>
        <taxon>Basidiomycota</taxon>
        <taxon>Agaricomycotina</taxon>
        <taxon>Agaricomycetes</taxon>
        <taxon>Agaricomycetidae</taxon>
        <taxon>Agaricales</taxon>
        <taxon>Agaricineae</taxon>
        <taxon>Strophariaceae</taxon>
        <taxon>Psilocybe</taxon>
    </lineage>
</organism>
<keyword evidence="3" id="KW-0496">Mitochondrion</keyword>
<feature type="compositionally biased region" description="Polar residues" evidence="5">
    <location>
        <begin position="1"/>
        <end position="10"/>
    </location>
</feature>
<sequence length="87" mass="9936">MSTSGATAQASEFRKDSTWKGREQSQEAQYIRQKEKEQLEAIRQTHSENKDNDGIDQVKHPMDRDFEGGFGGQEDLEDRYATTSGEH</sequence>
<dbReference type="EMBL" id="JAFIQS010000003">
    <property type="protein sequence ID" value="KAG5171552.1"/>
    <property type="molecule type" value="Genomic_DNA"/>
</dbReference>
<evidence type="ECO:0000256" key="1">
    <source>
        <dbReference type="ARBA" id="ARBA00004173"/>
    </source>
</evidence>
<evidence type="ECO:0000256" key="3">
    <source>
        <dbReference type="ARBA" id="ARBA00023128"/>
    </source>
</evidence>
<comment type="function">
    <text evidence="4">Inhibits the enzyme activity of ATPase.</text>
</comment>
<evidence type="ECO:0000256" key="2">
    <source>
        <dbReference type="ARBA" id="ARBA00010901"/>
    </source>
</evidence>
<comment type="subcellular location">
    <subcellularLocation>
        <location evidence="1">Mitochondrion</location>
    </subcellularLocation>
</comment>
<dbReference type="OrthoDB" id="2563136at2759"/>
<feature type="compositionally biased region" description="Basic and acidic residues" evidence="5">
    <location>
        <begin position="32"/>
        <end position="67"/>
    </location>
</feature>
<dbReference type="GO" id="GO:0042030">
    <property type="term" value="F:ATPase inhibitor activity"/>
    <property type="evidence" value="ECO:0007669"/>
    <property type="project" value="InterPro"/>
</dbReference>
<feature type="region of interest" description="Disordered" evidence="5">
    <location>
        <begin position="1"/>
        <end position="87"/>
    </location>
</feature>
<gene>
    <name evidence="6" type="ORF">JR316_003639</name>
</gene>
<evidence type="ECO:0000256" key="5">
    <source>
        <dbReference type="SAM" id="MobiDB-lite"/>
    </source>
</evidence>
<evidence type="ECO:0000313" key="6">
    <source>
        <dbReference type="EMBL" id="KAG5171552.1"/>
    </source>
</evidence>
<evidence type="ECO:0000256" key="4">
    <source>
        <dbReference type="RuleBase" id="RU368087"/>
    </source>
</evidence>
<dbReference type="Gene3D" id="1.20.5.500">
    <property type="entry name" value="Single helix bin"/>
    <property type="match status" value="1"/>
</dbReference>
<reference evidence="6" key="1">
    <citation type="submission" date="2021-02" db="EMBL/GenBank/DDBJ databases">
        <title>Psilocybe cubensis genome.</title>
        <authorList>
            <person name="Mckernan K.J."/>
            <person name="Crawford S."/>
            <person name="Trippe A."/>
            <person name="Kane L.T."/>
            <person name="Mclaughlin S."/>
        </authorList>
    </citation>
    <scope>NUCLEOTIDE SEQUENCE [LARGE SCALE GENOMIC DNA]</scope>
    <source>
        <strain evidence="6">MGC-MH-2018</strain>
    </source>
</reference>
<comment type="similarity">
    <text evidence="2 4">Belongs to the ATPase inhibitor family.</text>
</comment>
<name>A0A8H7Y319_PSICU</name>